<evidence type="ECO:0000313" key="6">
    <source>
        <dbReference type="Proteomes" id="UP000232323"/>
    </source>
</evidence>
<dbReference type="InterPro" id="IPR001486">
    <property type="entry name" value="Hemoglobin_trunc"/>
</dbReference>
<keyword evidence="1" id="KW-0813">Transport</keyword>
<sequence length="131" mass="14894">MEDAECLFVRLGGRGVLEKFVDMLFRKVLADPALSIFFKGVSMDRHTNHLVAFFKILFDITSAYGKFNVEAMAVAHAQLIREKGVGLEQFDQIVRMMEESFLEVDILPDLVEEAKSLLVTLRPAFDPSKKR</sequence>
<dbReference type="GO" id="GO:0019825">
    <property type="term" value="F:oxygen binding"/>
    <property type="evidence" value="ECO:0007669"/>
    <property type="project" value="InterPro"/>
</dbReference>
<reference evidence="5 6" key="1">
    <citation type="submission" date="2017-08" db="EMBL/GenBank/DDBJ databases">
        <title>Acidophilic green algal genome provides insights into adaptation to an acidic environment.</title>
        <authorList>
            <person name="Hirooka S."/>
            <person name="Hirose Y."/>
            <person name="Kanesaki Y."/>
            <person name="Higuchi S."/>
            <person name="Fujiwara T."/>
            <person name="Onuma R."/>
            <person name="Era A."/>
            <person name="Ohbayashi R."/>
            <person name="Uzuka A."/>
            <person name="Nozaki H."/>
            <person name="Yoshikawa H."/>
            <person name="Miyagishima S.Y."/>
        </authorList>
    </citation>
    <scope>NUCLEOTIDE SEQUENCE [LARGE SCALE GENOMIC DNA]</scope>
    <source>
        <strain evidence="5 6">NIES-2499</strain>
    </source>
</reference>
<evidence type="ECO:0000256" key="4">
    <source>
        <dbReference type="ARBA" id="ARBA00023004"/>
    </source>
</evidence>
<gene>
    <name evidence="5" type="ORF">CEUSTIGMA_g5132.t1</name>
</gene>
<dbReference type="AlphaFoldDB" id="A0A250X440"/>
<evidence type="ECO:0000256" key="3">
    <source>
        <dbReference type="ARBA" id="ARBA00022723"/>
    </source>
</evidence>
<dbReference type="Pfam" id="PF01152">
    <property type="entry name" value="Bac_globin"/>
    <property type="match status" value="1"/>
</dbReference>
<dbReference type="OrthoDB" id="2155372at2759"/>
<keyword evidence="3" id="KW-0479">Metal-binding</keyword>
<dbReference type="SUPFAM" id="SSF46458">
    <property type="entry name" value="Globin-like"/>
    <property type="match status" value="1"/>
</dbReference>
<evidence type="ECO:0008006" key="7">
    <source>
        <dbReference type="Google" id="ProtNLM"/>
    </source>
</evidence>
<organism evidence="5 6">
    <name type="scientific">Chlamydomonas eustigma</name>
    <dbReference type="NCBI Taxonomy" id="1157962"/>
    <lineage>
        <taxon>Eukaryota</taxon>
        <taxon>Viridiplantae</taxon>
        <taxon>Chlorophyta</taxon>
        <taxon>core chlorophytes</taxon>
        <taxon>Chlorophyceae</taxon>
        <taxon>CS clade</taxon>
        <taxon>Chlamydomonadales</taxon>
        <taxon>Chlamydomonadaceae</taxon>
        <taxon>Chlamydomonas</taxon>
    </lineage>
</organism>
<keyword evidence="6" id="KW-1185">Reference proteome</keyword>
<dbReference type="GO" id="GO:0020037">
    <property type="term" value="F:heme binding"/>
    <property type="evidence" value="ECO:0007669"/>
    <property type="project" value="InterPro"/>
</dbReference>
<dbReference type="InterPro" id="IPR012292">
    <property type="entry name" value="Globin/Proto"/>
</dbReference>
<protein>
    <recommendedName>
        <fullName evidence="7">Globin family profile domain-containing protein</fullName>
    </recommendedName>
</protein>
<dbReference type="Proteomes" id="UP000232323">
    <property type="component" value="Unassembled WGS sequence"/>
</dbReference>
<keyword evidence="4" id="KW-0408">Iron</keyword>
<dbReference type="InterPro" id="IPR009050">
    <property type="entry name" value="Globin-like_sf"/>
</dbReference>
<evidence type="ECO:0000256" key="2">
    <source>
        <dbReference type="ARBA" id="ARBA00022617"/>
    </source>
</evidence>
<proteinExistence type="predicted"/>
<dbReference type="Gene3D" id="1.10.490.10">
    <property type="entry name" value="Globins"/>
    <property type="match status" value="1"/>
</dbReference>
<evidence type="ECO:0000313" key="5">
    <source>
        <dbReference type="EMBL" id="GAX77689.1"/>
    </source>
</evidence>
<evidence type="ECO:0000256" key="1">
    <source>
        <dbReference type="ARBA" id="ARBA00022448"/>
    </source>
</evidence>
<name>A0A250X440_9CHLO</name>
<dbReference type="EMBL" id="BEGY01000026">
    <property type="protein sequence ID" value="GAX77689.1"/>
    <property type="molecule type" value="Genomic_DNA"/>
</dbReference>
<comment type="caution">
    <text evidence="5">The sequence shown here is derived from an EMBL/GenBank/DDBJ whole genome shotgun (WGS) entry which is preliminary data.</text>
</comment>
<dbReference type="GO" id="GO:0046872">
    <property type="term" value="F:metal ion binding"/>
    <property type="evidence" value="ECO:0007669"/>
    <property type="project" value="UniProtKB-KW"/>
</dbReference>
<keyword evidence="2" id="KW-0349">Heme</keyword>
<accession>A0A250X440</accession>